<gene>
    <name evidence="5" type="ORF">E1212_18310</name>
</gene>
<proteinExistence type="predicted"/>
<dbReference type="OrthoDB" id="2559672at2"/>
<keyword evidence="6" id="KW-1185">Reference proteome</keyword>
<dbReference type="PANTHER" id="PTHR46796">
    <property type="entry name" value="HTH-TYPE TRANSCRIPTIONAL ACTIVATOR RHAS-RELATED"/>
    <property type="match status" value="1"/>
</dbReference>
<accession>A0A4R4RIP9</accession>
<evidence type="ECO:0000313" key="5">
    <source>
        <dbReference type="EMBL" id="TDC49421.1"/>
    </source>
</evidence>
<dbReference type="SMART" id="SM00342">
    <property type="entry name" value="HTH_ARAC"/>
    <property type="match status" value="1"/>
</dbReference>
<protein>
    <submittedName>
        <fullName evidence="5">AraC family transcriptional regulator</fullName>
    </submittedName>
</protein>
<dbReference type="InterPro" id="IPR046532">
    <property type="entry name" value="DUF6597"/>
</dbReference>
<dbReference type="SUPFAM" id="SSF46689">
    <property type="entry name" value="Homeodomain-like"/>
    <property type="match status" value="2"/>
</dbReference>
<feature type="domain" description="HTH araC/xylS-type" evidence="4">
    <location>
        <begin position="154"/>
        <end position="252"/>
    </location>
</feature>
<dbReference type="Gene3D" id="1.10.10.60">
    <property type="entry name" value="Homeodomain-like"/>
    <property type="match status" value="1"/>
</dbReference>
<dbReference type="EMBL" id="SMKL01000042">
    <property type="protein sequence ID" value="TDC49421.1"/>
    <property type="molecule type" value="Genomic_DNA"/>
</dbReference>
<sequence length="263" mass="28085">MLVRRPRPELAPFVSHLWYVDDPLAPGRDRTLPTGAAQLVVNLAADSLHWYDGADLSVRRGVGGAGVCAALARPIGVDTADQARTAGVVFRPGGAVAFGDVPAAALTDPVTSLADLWGPDGVGVRDRVLTARTPAERLDVLESVLVGRLRERLDGAVAFAAGALSRGVAVARVAERTGLSASTLQRRFRAAVGLSPKQFGRIRRLQRVLLSASGHDVDWAQVAVRHGYFDQAHLIHDFRALTGLTPGRYRPRSAAEHNHVPLT</sequence>
<organism evidence="5 6">
    <name type="scientific">Jiangella ureilytica</name>
    <dbReference type="NCBI Taxonomy" id="2530374"/>
    <lineage>
        <taxon>Bacteria</taxon>
        <taxon>Bacillati</taxon>
        <taxon>Actinomycetota</taxon>
        <taxon>Actinomycetes</taxon>
        <taxon>Jiangellales</taxon>
        <taxon>Jiangellaceae</taxon>
        <taxon>Jiangella</taxon>
    </lineage>
</organism>
<comment type="caution">
    <text evidence="5">The sequence shown here is derived from an EMBL/GenBank/DDBJ whole genome shotgun (WGS) entry which is preliminary data.</text>
</comment>
<dbReference type="PROSITE" id="PS01124">
    <property type="entry name" value="HTH_ARAC_FAMILY_2"/>
    <property type="match status" value="1"/>
</dbReference>
<evidence type="ECO:0000256" key="3">
    <source>
        <dbReference type="ARBA" id="ARBA00023163"/>
    </source>
</evidence>
<dbReference type="Pfam" id="PF20240">
    <property type="entry name" value="DUF6597"/>
    <property type="match status" value="1"/>
</dbReference>
<evidence type="ECO:0000256" key="1">
    <source>
        <dbReference type="ARBA" id="ARBA00023015"/>
    </source>
</evidence>
<keyword evidence="2" id="KW-0238">DNA-binding</keyword>
<dbReference type="GO" id="GO:0043565">
    <property type="term" value="F:sequence-specific DNA binding"/>
    <property type="evidence" value="ECO:0007669"/>
    <property type="project" value="InterPro"/>
</dbReference>
<dbReference type="GO" id="GO:0003700">
    <property type="term" value="F:DNA-binding transcription factor activity"/>
    <property type="evidence" value="ECO:0007669"/>
    <property type="project" value="InterPro"/>
</dbReference>
<keyword evidence="1" id="KW-0805">Transcription regulation</keyword>
<dbReference type="InterPro" id="IPR018060">
    <property type="entry name" value="HTH_AraC"/>
</dbReference>
<evidence type="ECO:0000259" key="4">
    <source>
        <dbReference type="PROSITE" id="PS01124"/>
    </source>
</evidence>
<dbReference type="InterPro" id="IPR050204">
    <property type="entry name" value="AraC_XylS_family_regulators"/>
</dbReference>
<dbReference type="RefSeq" id="WP_131985051.1">
    <property type="nucleotide sequence ID" value="NZ_SMKL01000042.1"/>
</dbReference>
<dbReference type="Proteomes" id="UP000295621">
    <property type="component" value="Unassembled WGS sequence"/>
</dbReference>
<evidence type="ECO:0000256" key="2">
    <source>
        <dbReference type="ARBA" id="ARBA00023125"/>
    </source>
</evidence>
<evidence type="ECO:0000313" key="6">
    <source>
        <dbReference type="Proteomes" id="UP000295621"/>
    </source>
</evidence>
<dbReference type="PANTHER" id="PTHR46796:SF15">
    <property type="entry name" value="BLL1074 PROTEIN"/>
    <property type="match status" value="1"/>
</dbReference>
<reference evidence="5 6" key="1">
    <citation type="submission" date="2019-02" db="EMBL/GenBank/DDBJ databases">
        <title>Draft genome sequences of novel Actinobacteria.</title>
        <authorList>
            <person name="Sahin N."/>
            <person name="Ay H."/>
            <person name="Saygin H."/>
        </authorList>
    </citation>
    <scope>NUCLEOTIDE SEQUENCE [LARGE SCALE GENOMIC DNA]</scope>
    <source>
        <strain evidence="5 6">KC603</strain>
    </source>
</reference>
<dbReference type="Pfam" id="PF12833">
    <property type="entry name" value="HTH_18"/>
    <property type="match status" value="1"/>
</dbReference>
<dbReference type="InterPro" id="IPR009057">
    <property type="entry name" value="Homeodomain-like_sf"/>
</dbReference>
<name>A0A4R4RIP9_9ACTN</name>
<dbReference type="AlphaFoldDB" id="A0A4R4RIP9"/>
<keyword evidence="3" id="KW-0804">Transcription</keyword>